<gene>
    <name evidence="1" type="ORF">LNINA_LOCUS8630</name>
</gene>
<protein>
    <submittedName>
        <fullName evidence="1">Uncharacterized protein</fullName>
    </submittedName>
</protein>
<reference evidence="1 2" key="1">
    <citation type="submission" date="2023-11" db="EMBL/GenBank/DDBJ databases">
        <authorList>
            <person name="Okamura Y."/>
        </authorList>
    </citation>
    <scope>NUCLEOTIDE SEQUENCE [LARGE SCALE GENOMIC DNA]</scope>
</reference>
<keyword evidence="2" id="KW-1185">Reference proteome</keyword>
<comment type="caution">
    <text evidence="1">The sequence shown here is derived from an EMBL/GenBank/DDBJ whole genome shotgun (WGS) entry which is preliminary data.</text>
</comment>
<dbReference type="EMBL" id="CAVLEF010000011">
    <property type="protein sequence ID" value="CAK1549320.1"/>
    <property type="molecule type" value="Genomic_DNA"/>
</dbReference>
<proteinExistence type="predicted"/>
<evidence type="ECO:0000313" key="1">
    <source>
        <dbReference type="EMBL" id="CAK1549320.1"/>
    </source>
</evidence>
<accession>A0AAV1JM72</accession>
<sequence>MDKLNFEFQLMGDGKSNVVHVISIMTTDGRIYILPQELQIASVHTELIKCPAYSKVKNSLKKRHQTRKVWITLSKEMKNVYMDEEGNLQFSDQYLEENQSQFEPKETQTLEKLLEKILINTQGNKPQNLSYTAERFVIDKFSSKHTNANQWIEFFEKECERFEVTSDSKKIEMLRLLMDKSCNDWYNSMFIKYTMDSEWLIWKTKFCETFASKGWNPVAYALKFKYQDGSLLDYALKKESLLLDMRRTIDKGTLIDLIVFGLPEYVMNKIDREELKDTVELFNEIHKYEHMVNKKSYIVRRKNNYYPKNNNYYNEGKQPCKTCEKSNKGIRYHSEAVCWFKSKEDEKTKRYNIKHVNNSVIEAKLNESEEKN</sequence>
<organism evidence="1 2">
    <name type="scientific">Leptosia nina</name>
    <dbReference type="NCBI Taxonomy" id="320188"/>
    <lineage>
        <taxon>Eukaryota</taxon>
        <taxon>Metazoa</taxon>
        <taxon>Ecdysozoa</taxon>
        <taxon>Arthropoda</taxon>
        <taxon>Hexapoda</taxon>
        <taxon>Insecta</taxon>
        <taxon>Pterygota</taxon>
        <taxon>Neoptera</taxon>
        <taxon>Endopterygota</taxon>
        <taxon>Lepidoptera</taxon>
        <taxon>Glossata</taxon>
        <taxon>Ditrysia</taxon>
        <taxon>Papilionoidea</taxon>
        <taxon>Pieridae</taxon>
        <taxon>Pierinae</taxon>
        <taxon>Leptosia</taxon>
    </lineage>
</organism>
<name>A0AAV1JM72_9NEOP</name>
<evidence type="ECO:0000313" key="2">
    <source>
        <dbReference type="Proteomes" id="UP001497472"/>
    </source>
</evidence>
<dbReference type="Proteomes" id="UP001497472">
    <property type="component" value="Unassembled WGS sequence"/>
</dbReference>
<dbReference type="AlphaFoldDB" id="A0AAV1JM72"/>